<sequence length="48" mass="5921">MKTFLLKNDKNRIYFRNYERISAEEELKKLQNILKEKILLSEESTKHH</sequence>
<dbReference type="Proteomes" id="UP000003434">
    <property type="component" value="Unassembled WGS sequence"/>
</dbReference>
<name>E6LJB9_9FIRM</name>
<proteinExistence type="predicted"/>
<reference evidence="1 2" key="1">
    <citation type="submission" date="2010-12" db="EMBL/GenBank/DDBJ databases">
        <authorList>
            <person name="Muzny D."/>
            <person name="Qin X."/>
            <person name="Deng J."/>
            <person name="Jiang H."/>
            <person name="Liu Y."/>
            <person name="Qu J."/>
            <person name="Song X.-Z."/>
            <person name="Zhang L."/>
            <person name="Thornton R."/>
            <person name="Coyle M."/>
            <person name="Francisco L."/>
            <person name="Jackson L."/>
            <person name="Javaid M."/>
            <person name="Korchina V."/>
            <person name="Kovar C."/>
            <person name="Mata R."/>
            <person name="Mathew T."/>
            <person name="Ngo R."/>
            <person name="Nguyen L."/>
            <person name="Nguyen N."/>
            <person name="Okwuonu G."/>
            <person name="Ongeri F."/>
            <person name="Pham C."/>
            <person name="Simmons D."/>
            <person name="Wilczek-Boney K."/>
            <person name="Hale W."/>
            <person name="Jakkamsetti A."/>
            <person name="Pham P."/>
            <person name="Ruth R."/>
            <person name="San Lucas F."/>
            <person name="Warren J."/>
            <person name="Zhang J."/>
            <person name="Zhao Z."/>
            <person name="Zhou C."/>
            <person name="Zhu D."/>
            <person name="Lee S."/>
            <person name="Bess C."/>
            <person name="Blankenburg K."/>
            <person name="Forbes L."/>
            <person name="Fu Q."/>
            <person name="Gubbala S."/>
            <person name="Hirani K."/>
            <person name="Jayaseelan J.C."/>
            <person name="Lara F."/>
            <person name="Munidasa M."/>
            <person name="Palculict T."/>
            <person name="Patil S."/>
            <person name="Pu L.-L."/>
            <person name="Saada N."/>
            <person name="Tang L."/>
            <person name="Weissenberger G."/>
            <person name="Zhu Y."/>
            <person name="Hemphill L."/>
            <person name="Shang Y."/>
            <person name="Youmans B."/>
            <person name="Ayvaz T."/>
            <person name="Ross M."/>
            <person name="Santibanez J."/>
            <person name="Aqrawi P."/>
            <person name="Gross S."/>
            <person name="Joshi V."/>
            <person name="Fowler G."/>
            <person name="Nazareth L."/>
            <person name="Reid J."/>
            <person name="Worley K."/>
            <person name="Petrosino J."/>
            <person name="Highlander S."/>
            <person name="Gibbs R."/>
        </authorList>
    </citation>
    <scope>NUCLEOTIDE SEQUENCE [LARGE SCALE GENOMIC DNA]</scope>
    <source>
        <strain evidence="1 2">DSM 3986</strain>
    </source>
</reference>
<dbReference type="eggNOG" id="ENOG5032MCC">
    <property type="taxonomic scope" value="Bacteria"/>
</dbReference>
<comment type="caution">
    <text evidence="1">The sequence shown here is derived from an EMBL/GenBank/DDBJ whole genome shotgun (WGS) entry which is preliminary data.</text>
</comment>
<accession>E6LJB9</accession>
<dbReference type="AlphaFoldDB" id="E6LJB9"/>
<protein>
    <submittedName>
        <fullName evidence="1">Uncharacterized protein</fullName>
    </submittedName>
</protein>
<dbReference type="EMBL" id="AEPW01000001">
    <property type="protein sequence ID" value="EFU78053.1"/>
    <property type="molecule type" value="Genomic_DNA"/>
</dbReference>
<dbReference type="HOGENOM" id="CLU_3154302_0_0_9"/>
<evidence type="ECO:0000313" key="2">
    <source>
        <dbReference type="Proteomes" id="UP000003434"/>
    </source>
</evidence>
<organism evidence="1 2">
    <name type="scientific">Lachnoanaerobaculum saburreum DSM 3986</name>
    <dbReference type="NCBI Taxonomy" id="887325"/>
    <lineage>
        <taxon>Bacteria</taxon>
        <taxon>Bacillati</taxon>
        <taxon>Bacillota</taxon>
        <taxon>Clostridia</taxon>
        <taxon>Lachnospirales</taxon>
        <taxon>Lachnospiraceae</taxon>
        <taxon>Lachnoanaerobaculum</taxon>
    </lineage>
</organism>
<gene>
    <name evidence="1" type="ORF">HMPREF0381_0054</name>
</gene>
<evidence type="ECO:0000313" key="1">
    <source>
        <dbReference type="EMBL" id="EFU78053.1"/>
    </source>
</evidence>